<comment type="caution">
    <text evidence="1">The sequence shown here is derived from an EMBL/GenBank/DDBJ whole genome shotgun (WGS) entry which is preliminary data.</text>
</comment>
<evidence type="ECO:0000313" key="2">
    <source>
        <dbReference type="Proteomes" id="UP000075476"/>
    </source>
</evidence>
<proteinExistence type="predicted"/>
<name>A0A9X0SQN5_BACCE</name>
<reference evidence="1 2" key="1">
    <citation type="submission" date="2015-12" db="EMBL/GenBank/DDBJ databases">
        <title>Bacillus cereus Group isolate.</title>
        <authorList>
            <person name="Kovac J."/>
        </authorList>
    </citation>
    <scope>NUCLEOTIDE SEQUENCE [LARGE SCALE GENOMIC DNA]</scope>
    <source>
        <strain evidence="1 2">FSL K6-0073</strain>
    </source>
</reference>
<evidence type="ECO:0000313" key="1">
    <source>
        <dbReference type="EMBL" id="KXY51378.1"/>
    </source>
</evidence>
<accession>A0A9X0SQN5</accession>
<sequence length="195" mass="22589">MVYAKNRNSDVVGHLTPSSFGYSVHYKTFKNGEYTRCKTLGMSVKELIENWIIIESYKYLYEIVKGFKKNERIRVWYKSDESNYIESINCVYTGELRKSGFISRDGEVWSETKDNRNMIRNHEMVVDLNGIEKSFSLMAYIVYAESLDNVPSMIPLDVNVNDGDKAKLPDIDSDFAKVDANKVIKYIKEKYPVSV</sequence>
<organism evidence="1 2">
    <name type="scientific">Bacillus cereus</name>
    <dbReference type="NCBI Taxonomy" id="1396"/>
    <lineage>
        <taxon>Bacteria</taxon>
        <taxon>Bacillati</taxon>
        <taxon>Bacillota</taxon>
        <taxon>Bacilli</taxon>
        <taxon>Bacillales</taxon>
        <taxon>Bacillaceae</taxon>
        <taxon>Bacillus</taxon>
        <taxon>Bacillus cereus group</taxon>
    </lineage>
</organism>
<dbReference type="AlphaFoldDB" id="A0A9X0SQN5"/>
<dbReference type="EMBL" id="LOMO01000001">
    <property type="protein sequence ID" value="KXY51378.1"/>
    <property type="molecule type" value="Genomic_DNA"/>
</dbReference>
<dbReference type="RefSeq" id="WP_061662711.1">
    <property type="nucleotide sequence ID" value="NZ_LOMO01000001.1"/>
</dbReference>
<protein>
    <submittedName>
        <fullName evidence="1">Uncharacterized protein</fullName>
    </submittedName>
</protein>
<gene>
    <name evidence="1" type="ORF">AT268_33430</name>
</gene>
<dbReference type="Proteomes" id="UP000075476">
    <property type="component" value="Unassembled WGS sequence"/>
</dbReference>